<accession>A0AAN9QB45</accession>
<dbReference type="EMBL" id="JAYMYQ010000005">
    <property type="protein sequence ID" value="KAK7328459.1"/>
    <property type="molecule type" value="Genomic_DNA"/>
</dbReference>
<organism evidence="2 3">
    <name type="scientific">Canavalia gladiata</name>
    <name type="common">Sword bean</name>
    <name type="synonym">Dolichos gladiatus</name>
    <dbReference type="NCBI Taxonomy" id="3824"/>
    <lineage>
        <taxon>Eukaryota</taxon>
        <taxon>Viridiplantae</taxon>
        <taxon>Streptophyta</taxon>
        <taxon>Embryophyta</taxon>
        <taxon>Tracheophyta</taxon>
        <taxon>Spermatophyta</taxon>
        <taxon>Magnoliopsida</taxon>
        <taxon>eudicotyledons</taxon>
        <taxon>Gunneridae</taxon>
        <taxon>Pentapetalae</taxon>
        <taxon>rosids</taxon>
        <taxon>fabids</taxon>
        <taxon>Fabales</taxon>
        <taxon>Fabaceae</taxon>
        <taxon>Papilionoideae</taxon>
        <taxon>50 kb inversion clade</taxon>
        <taxon>NPAAA clade</taxon>
        <taxon>indigoferoid/millettioid clade</taxon>
        <taxon>Phaseoleae</taxon>
        <taxon>Canavalia</taxon>
    </lineage>
</organism>
<gene>
    <name evidence="2" type="ORF">VNO77_22566</name>
</gene>
<evidence type="ECO:0000313" key="3">
    <source>
        <dbReference type="Proteomes" id="UP001367508"/>
    </source>
</evidence>
<feature type="compositionally biased region" description="Basic and acidic residues" evidence="1">
    <location>
        <begin position="18"/>
        <end position="35"/>
    </location>
</feature>
<dbReference type="AlphaFoldDB" id="A0AAN9QB45"/>
<protein>
    <submittedName>
        <fullName evidence="2">Uncharacterized protein</fullName>
    </submittedName>
</protein>
<feature type="region of interest" description="Disordered" evidence="1">
    <location>
        <begin position="61"/>
        <end position="88"/>
    </location>
</feature>
<sequence length="184" mass="21661">MNKEEAENRKRILKRTKKDLQKGRDFARKKGGSRAERRRIFFDWRAHLCYVGLLSRKGAEAKNSEDQRFKDSQGGDREPQERRRKDTNRIRLTKKPTSRLEINRLMGSIPCDKLVSKEPLIWYNPHSLLYRMCDQVQNSPTLLHPMHTHFQPKRTPPLLEIEAHTSIKRSLTTGEQMGKTVLRS</sequence>
<evidence type="ECO:0000313" key="2">
    <source>
        <dbReference type="EMBL" id="KAK7328459.1"/>
    </source>
</evidence>
<reference evidence="2 3" key="1">
    <citation type="submission" date="2024-01" db="EMBL/GenBank/DDBJ databases">
        <title>The genomes of 5 underutilized Papilionoideae crops provide insights into root nodulation and disease resistanc.</title>
        <authorList>
            <person name="Jiang F."/>
        </authorList>
    </citation>
    <scope>NUCLEOTIDE SEQUENCE [LARGE SCALE GENOMIC DNA]</scope>
    <source>
        <strain evidence="2">LVBAO_FW01</strain>
        <tissue evidence="2">Leaves</tissue>
    </source>
</reference>
<keyword evidence="3" id="KW-1185">Reference proteome</keyword>
<evidence type="ECO:0000256" key="1">
    <source>
        <dbReference type="SAM" id="MobiDB-lite"/>
    </source>
</evidence>
<feature type="compositionally biased region" description="Basic and acidic residues" evidence="1">
    <location>
        <begin position="1"/>
        <end position="10"/>
    </location>
</feature>
<feature type="region of interest" description="Disordered" evidence="1">
    <location>
        <begin position="1"/>
        <end position="35"/>
    </location>
</feature>
<dbReference type="Proteomes" id="UP001367508">
    <property type="component" value="Unassembled WGS sequence"/>
</dbReference>
<name>A0AAN9QB45_CANGL</name>
<comment type="caution">
    <text evidence="2">The sequence shown here is derived from an EMBL/GenBank/DDBJ whole genome shotgun (WGS) entry which is preliminary data.</text>
</comment>
<proteinExistence type="predicted"/>